<protein>
    <submittedName>
        <fullName evidence="3">(Perigord truffle) hypothetical protein</fullName>
    </submittedName>
</protein>
<feature type="compositionally biased region" description="Polar residues" evidence="1">
    <location>
        <begin position="81"/>
        <end position="94"/>
    </location>
</feature>
<dbReference type="AlphaFoldDB" id="D5G734"/>
<name>D5G734_TUBMM</name>
<evidence type="ECO:0000313" key="4">
    <source>
        <dbReference type="Proteomes" id="UP000006911"/>
    </source>
</evidence>
<organism evidence="3 4">
    <name type="scientific">Tuber melanosporum (strain Mel28)</name>
    <name type="common">Perigord black truffle</name>
    <dbReference type="NCBI Taxonomy" id="656061"/>
    <lineage>
        <taxon>Eukaryota</taxon>
        <taxon>Fungi</taxon>
        <taxon>Dikarya</taxon>
        <taxon>Ascomycota</taxon>
        <taxon>Pezizomycotina</taxon>
        <taxon>Pezizomycetes</taxon>
        <taxon>Pezizales</taxon>
        <taxon>Tuberaceae</taxon>
        <taxon>Tuber</taxon>
    </lineage>
</organism>
<feature type="signal peptide" evidence="2">
    <location>
        <begin position="1"/>
        <end position="17"/>
    </location>
</feature>
<reference evidence="3 4" key="1">
    <citation type="journal article" date="2010" name="Nature">
        <title>Perigord black truffle genome uncovers evolutionary origins and mechanisms of symbiosis.</title>
        <authorList>
            <person name="Martin F."/>
            <person name="Kohler A."/>
            <person name="Murat C."/>
            <person name="Balestrini R."/>
            <person name="Coutinho P.M."/>
            <person name="Jaillon O."/>
            <person name="Montanini B."/>
            <person name="Morin E."/>
            <person name="Noel B."/>
            <person name="Percudani R."/>
            <person name="Porcel B."/>
            <person name="Rubini A."/>
            <person name="Amicucci A."/>
            <person name="Amselem J."/>
            <person name="Anthouard V."/>
            <person name="Arcioni S."/>
            <person name="Artiguenave F."/>
            <person name="Aury J.M."/>
            <person name="Ballario P."/>
            <person name="Bolchi A."/>
            <person name="Brenna A."/>
            <person name="Brun A."/>
            <person name="Buee M."/>
            <person name="Cantarel B."/>
            <person name="Chevalier G."/>
            <person name="Couloux A."/>
            <person name="Da Silva C."/>
            <person name="Denoeud F."/>
            <person name="Duplessis S."/>
            <person name="Ghignone S."/>
            <person name="Hilselberger B."/>
            <person name="Iotti M."/>
            <person name="Marcais B."/>
            <person name="Mello A."/>
            <person name="Miranda M."/>
            <person name="Pacioni G."/>
            <person name="Quesneville H."/>
            <person name="Riccioni C."/>
            <person name="Ruotolo R."/>
            <person name="Splivallo R."/>
            <person name="Stocchi V."/>
            <person name="Tisserant E."/>
            <person name="Viscomi A.R."/>
            <person name="Zambonelli A."/>
            <person name="Zampieri E."/>
            <person name="Henrissat B."/>
            <person name="Lebrun M.H."/>
            <person name="Paolocci F."/>
            <person name="Bonfante P."/>
            <person name="Ottonello S."/>
            <person name="Wincker P."/>
        </authorList>
    </citation>
    <scope>NUCLEOTIDE SEQUENCE [LARGE SCALE GENOMIC DNA]</scope>
    <source>
        <strain evidence="3 4">Mel28</strain>
    </source>
</reference>
<evidence type="ECO:0000313" key="3">
    <source>
        <dbReference type="EMBL" id="CAZ80327.1"/>
    </source>
</evidence>
<keyword evidence="4" id="KW-1185">Reference proteome</keyword>
<feature type="region of interest" description="Disordered" evidence="1">
    <location>
        <begin position="81"/>
        <end position="102"/>
    </location>
</feature>
<accession>D5G734</accession>
<dbReference type="RefSeq" id="XP_002836136.1">
    <property type="nucleotide sequence ID" value="XM_002836090.1"/>
</dbReference>
<dbReference type="GeneID" id="9182518"/>
<dbReference type="KEGG" id="tml:GSTUM_00002322001"/>
<sequence length="102" mass="11201">MLRTLHLAHFQLPLILALNSTLATVKMLAVVIPGYSLGAQKTDIILLTHEIVTLYSTPSSLLAGSHTGWFPIVRMTWTLSGSGRKSASKNYTETTMERNSDN</sequence>
<keyword evidence="2" id="KW-0732">Signal</keyword>
<gene>
    <name evidence="3" type="ORF">GSTUM_00002322001</name>
</gene>
<proteinExistence type="predicted"/>
<dbReference type="Proteomes" id="UP000006911">
    <property type="component" value="Unassembled WGS sequence"/>
</dbReference>
<feature type="chain" id="PRO_5003072228" evidence="2">
    <location>
        <begin position="18"/>
        <end position="102"/>
    </location>
</feature>
<dbReference type="EMBL" id="FN430021">
    <property type="protein sequence ID" value="CAZ80327.1"/>
    <property type="molecule type" value="Genomic_DNA"/>
</dbReference>
<dbReference type="HOGENOM" id="CLU_2279489_0_0_1"/>
<dbReference type="InParanoid" id="D5G734"/>
<evidence type="ECO:0000256" key="1">
    <source>
        <dbReference type="SAM" id="MobiDB-lite"/>
    </source>
</evidence>
<evidence type="ECO:0000256" key="2">
    <source>
        <dbReference type="SAM" id="SignalP"/>
    </source>
</evidence>